<dbReference type="Proteomes" id="UP001165064">
    <property type="component" value="Unassembled WGS sequence"/>
</dbReference>
<name>A0ACB5T7K0_AMBMO</name>
<keyword evidence="2" id="KW-1185">Reference proteome</keyword>
<protein>
    <submittedName>
        <fullName evidence="1">Unnamed protein product</fullName>
    </submittedName>
</protein>
<evidence type="ECO:0000313" key="2">
    <source>
        <dbReference type="Proteomes" id="UP001165064"/>
    </source>
</evidence>
<comment type="caution">
    <text evidence="1">The sequence shown here is derived from an EMBL/GenBank/DDBJ whole genome shotgun (WGS) entry which is preliminary data.</text>
</comment>
<dbReference type="EMBL" id="BSXS01004316">
    <property type="protein sequence ID" value="GME82770.1"/>
    <property type="molecule type" value="Genomic_DNA"/>
</dbReference>
<evidence type="ECO:0000313" key="1">
    <source>
        <dbReference type="EMBL" id="GME82770.1"/>
    </source>
</evidence>
<organism evidence="1 2">
    <name type="scientific">Ambrosiozyma monospora</name>
    <name type="common">Yeast</name>
    <name type="synonym">Endomycopsis monosporus</name>
    <dbReference type="NCBI Taxonomy" id="43982"/>
    <lineage>
        <taxon>Eukaryota</taxon>
        <taxon>Fungi</taxon>
        <taxon>Dikarya</taxon>
        <taxon>Ascomycota</taxon>
        <taxon>Saccharomycotina</taxon>
        <taxon>Pichiomycetes</taxon>
        <taxon>Pichiales</taxon>
        <taxon>Pichiaceae</taxon>
        <taxon>Ambrosiozyma</taxon>
    </lineage>
</organism>
<sequence>MATTYWDCCSPAYVWAASRYSKSVKSGVTGCNSKDQELTYSSSLKSGCQTGGNTFACSDQRAYSSSDSLAYGFAVGKLTEMTYEEMACTCFKLTFSSSVLSGKQMIVQITNTGTYPDDHHFDLAMPGANTYGEYSSGCESEFGSSYTWANKYGGLASSSDCDSLPEILQTGCKFRFDWFEGADNQTVSYEQVYCPTSLTSISGCVRSDE</sequence>
<accession>A0ACB5T7K0</accession>
<proteinExistence type="predicted"/>
<gene>
    <name evidence="1" type="ORF">Amon02_000574000</name>
</gene>
<reference evidence="1" key="1">
    <citation type="submission" date="2023-04" db="EMBL/GenBank/DDBJ databases">
        <title>Ambrosiozyma monospora NBRC 10751.</title>
        <authorList>
            <person name="Ichikawa N."/>
            <person name="Sato H."/>
            <person name="Tonouchi N."/>
        </authorList>
    </citation>
    <scope>NUCLEOTIDE SEQUENCE</scope>
    <source>
        <strain evidence="1">NBRC 10751</strain>
    </source>
</reference>